<reference evidence="2 3" key="1">
    <citation type="submission" date="2020-09" db="EMBL/GenBank/DDBJ databases">
        <authorList>
            <person name="Zhang R."/>
            <person name="Garcia K."/>
            <person name="Ogata H."/>
        </authorList>
    </citation>
    <scope>NUCLEOTIDE SEQUENCE [LARGE SCALE GENOMIC DNA]</scope>
    <source>
        <strain evidence="3">stheno</strain>
    </source>
</reference>
<keyword evidence="3" id="KW-1185">Reference proteome</keyword>
<accession>A0A7S7YEQ2</accession>
<evidence type="ECO:0000313" key="2">
    <source>
        <dbReference type="EMBL" id="QPB44432.1"/>
    </source>
</evidence>
<feature type="transmembrane region" description="Helical" evidence="1">
    <location>
        <begin position="50"/>
        <end position="67"/>
    </location>
</feature>
<protein>
    <submittedName>
        <fullName evidence="2">Uncharacterized protein</fullName>
    </submittedName>
</protein>
<keyword evidence="1" id="KW-1133">Transmembrane helix</keyword>
<sequence>MHNMTSITGWTFRVIFTFFILDLFVSWVVPLVLVACIASGYLLSRAVEDLGLRVDGMLVSLALSAAFDHTGYVEMPVTPPFVFSAVVGLAIYTILGIASPGGGTVQTIINGNNVVMAGGKYSHRD</sequence>
<feature type="transmembrane region" description="Helical" evidence="1">
    <location>
        <begin position="12"/>
        <end position="43"/>
    </location>
</feature>
<feature type="transmembrane region" description="Helical" evidence="1">
    <location>
        <begin position="79"/>
        <end position="98"/>
    </location>
</feature>
<name>A0A7S7YEQ2_9VIRU</name>
<evidence type="ECO:0000256" key="1">
    <source>
        <dbReference type="SAM" id="Phobius"/>
    </source>
</evidence>
<keyword evidence="1" id="KW-0812">Transmembrane</keyword>
<dbReference type="EMBL" id="MW018138">
    <property type="protein sequence ID" value="QPB44432.1"/>
    <property type="molecule type" value="Genomic_DNA"/>
</dbReference>
<organism evidence="2 3">
    <name type="scientific">Medusavirus stheno T3</name>
    <dbReference type="NCBI Taxonomy" id="3069717"/>
    <lineage>
        <taxon>Viruses</taxon>
        <taxon>Varidnaviria</taxon>
        <taxon>Bamfordvirae</taxon>
        <taxon>Nucleocytoviricota</taxon>
        <taxon>Megaviricetes</taxon>
        <taxon>Mamonoviridae</taxon>
        <taxon>Medusavirus</taxon>
        <taxon>Medusavirus sthenus</taxon>
    </lineage>
</organism>
<proteinExistence type="predicted"/>
<evidence type="ECO:0000313" key="3">
    <source>
        <dbReference type="Proteomes" id="UP001162098"/>
    </source>
</evidence>
<keyword evidence="1" id="KW-0472">Membrane</keyword>
<dbReference type="KEGG" id="vg:80543628"/>
<dbReference type="Proteomes" id="UP001162098">
    <property type="component" value="Segment"/>
</dbReference>